<dbReference type="Proteomes" id="UP000789390">
    <property type="component" value="Unassembled WGS sequence"/>
</dbReference>
<dbReference type="PROSITE" id="PS50089">
    <property type="entry name" value="ZF_RING_2"/>
    <property type="match status" value="1"/>
</dbReference>
<protein>
    <recommendedName>
        <fullName evidence="6">RING-type domain-containing protein</fullName>
    </recommendedName>
</protein>
<sequence>MDRIEEEPEWTKCRFCYLKFNDCVRSPMILPCGHRICLLCHNEELVDSHDNPSVECPYCRSRFHRQETEATLKSYHPIKDMALSMALNSIEMAKIKRQQAEGERASLIERHTAELAENKNLLAEMTEKFLLLAPRTAVVLKVTMADLLHNVIVECRQVPGSKFGFTVLVCEHKHVWHKNDQGGSFYRCSEKGGCFGRIKALDNGTYLMTNGHNGHANKAAEIEKYAVVNEMLVRARDTSQPMRSIFEAVREAHPNVGIGYDAKLQRKMQRHDQISRPSPNPLTKLKLL</sequence>
<evidence type="ECO:0000256" key="4">
    <source>
        <dbReference type="SAM" id="Coils"/>
    </source>
</evidence>
<feature type="domain" description="RING-type" evidence="6">
    <location>
        <begin position="13"/>
        <end position="60"/>
    </location>
</feature>
<accession>A0A8J2RRW4</accession>
<evidence type="ECO:0000259" key="6">
    <source>
        <dbReference type="PROSITE" id="PS50089"/>
    </source>
</evidence>
<evidence type="ECO:0000256" key="1">
    <source>
        <dbReference type="ARBA" id="ARBA00022771"/>
    </source>
</evidence>
<organism evidence="7 8">
    <name type="scientific">Daphnia galeata</name>
    <dbReference type="NCBI Taxonomy" id="27404"/>
    <lineage>
        <taxon>Eukaryota</taxon>
        <taxon>Metazoa</taxon>
        <taxon>Ecdysozoa</taxon>
        <taxon>Arthropoda</taxon>
        <taxon>Crustacea</taxon>
        <taxon>Branchiopoda</taxon>
        <taxon>Diplostraca</taxon>
        <taxon>Cladocera</taxon>
        <taxon>Anomopoda</taxon>
        <taxon>Daphniidae</taxon>
        <taxon>Daphnia</taxon>
    </lineage>
</organism>
<feature type="coiled-coil region" evidence="4">
    <location>
        <begin position="90"/>
        <end position="128"/>
    </location>
</feature>
<evidence type="ECO:0000313" key="7">
    <source>
        <dbReference type="EMBL" id="CAH0106315.1"/>
    </source>
</evidence>
<evidence type="ECO:0000256" key="2">
    <source>
        <dbReference type="ARBA" id="ARBA00022833"/>
    </source>
</evidence>
<dbReference type="InterPro" id="IPR013083">
    <property type="entry name" value="Znf_RING/FYVE/PHD"/>
</dbReference>
<gene>
    <name evidence="7" type="ORF">DGAL_LOCUS9469</name>
</gene>
<keyword evidence="4" id="KW-0175">Coiled coil</keyword>
<dbReference type="OrthoDB" id="8945565at2759"/>
<dbReference type="InterPro" id="IPR001841">
    <property type="entry name" value="Znf_RING"/>
</dbReference>
<evidence type="ECO:0000256" key="5">
    <source>
        <dbReference type="SAM" id="MobiDB-lite"/>
    </source>
</evidence>
<feature type="region of interest" description="Disordered" evidence="5">
    <location>
        <begin position="267"/>
        <end position="288"/>
    </location>
</feature>
<name>A0A8J2RRW4_9CRUS</name>
<comment type="caution">
    <text evidence="7">The sequence shown here is derived from an EMBL/GenBank/DDBJ whole genome shotgun (WGS) entry which is preliminary data.</text>
</comment>
<keyword evidence="1 3" id="KW-0479">Metal-binding</keyword>
<keyword evidence="1 3" id="KW-0863">Zinc-finger</keyword>
<dbReference type="AlphaFoldDB" id="A0A8J2RRW4"/>
<keyword evidence="8" id="KW-1185">Reference proteome</keyword>
<reference evidence="7" key="1">
    <citation type="submission" date="2021-11" db="EMBL/GenBank/DDBJ databases">
        <authorList>
            <person name="Schell T."/>
        </authorList>
    </citation>
    <scope>NUCLEOTIDE SEQUENCE</scope>
    <source>
        <strain evidence="7">M5</strain>
    </source>
</reference>
<dbReference type="SUPFAM" id="SSF57850">
    <property type="entry name" value="RING/U-box"/>
    <property type="match status" value="1"/>
</dbReference>
<evidence type="ECO:0000313" key="8">
    <source>
        <dbReference type="Proteomes" id="UP000789390"/>
    </source>
</evidence>
<proteinExistence type="predicted"/>
<evidence type="ECO:0000256" key="3">
    <source>
        <dbReference type="PROSITE-ProRule" id="PRU00175"/>
    </source>
</evidence>
<dbReference type="GO" id="GO:0008270">
    <property type="term" value="F:zinc ion binding"/>
    <property type="evidence" value="ECO:0007669"/>
    <property type="project" value="UniProtKB-KW"/>
</dbReference>
<keyword evidence="2" id="KW-0862">Zinc</keyword>
<dbReference type="EMBL" id="CAKKLH010000223">
    <property type="protein sequence ID" value="CAH0106315.1"/>
    <property type="molecule type" value="Genomic_DNA"/>
</dbReference>
<dbReference type="Gene3D" id="3.30.40.10">
    <property type="entry name" value="Zinc/RING finger domain, C3HC4 (zinc finger)"/>
    <property type="match status" value="1"/>
</dbReference>